<gene>
    <name evidence="2" type="ORF">K466DRAFT_606720</name>
</gene>
<protein>
    <recommendedName>
        <fullName evidence="4">Protein kinase domain-containing protein</fullName>
    </recommendedName>
</protein>
<dbReference type="InParanoid" id="A0A5C3NPU9"/>
<evidence type="ECO:0008006" key="4">
    <source>
        <dbReference type="Google" id="ProtNLM"/>
    </source>
</evidence>
<dbReference type="EMBL" id="ML212366">
    <property type="protein sequence ID" value="TFK78719.1"/>
    <property type="molecule type" value="Genomic_DNA"/>
</dbReference>
<name>A0A5C3NPU9_9APHY</name>
<reference evidence="2 3" key="1">
    <citation type="journal article" date="2019" name="Nat. Ecol. Evol.">
        <title>Megaphylogeny resolves global patterns of mushroom evolution.</title>
        <authorList>
            <person name="Varga T."/>
            <person name="Krizsan K."/>
            <person name="Foldi C."/>
            <person name="Dima B."/>
            <person name="Sanchez-Garcia M."/>
            <person name="Sanchez-Ramirez S."/>
            <person name="Szollosi G.J."/>
            <person name="Szarkandi J.G."/>
            <person name="Papp V."/>
            <person name="Albert L."/>
            <person name="Andreopoulos W."/>
            <person name="Angelini C."/>
            <person name="Antonin V."/>
            <person name="Barry K.W."/>
            <person name="Bougher N.L."/>
            <person name="Buchanan P."/>
            <person name="Buyck B."/>
            <person name="Bense V."/>
            <person name="Catcheside P."/>
            <person name="Chovatia M."/>
            <person name="Cooper J."/>
            <person name="Damon W."/>
            <person name="Desjardin D."/>
            <person name="Finy P."/>
            <person name="Geml J."/>
            <person name="Haridas S."/>
            <person name="Hughes K."/>
            <person name="Justo A."/>
            <person name="Karasinski D."/>
            <person name="Kautmanova I."/>
            <person name="Kiss B."/>
            <person name="Kocsube S."/>
            <person name="Kotiranta H."/>
            <person name="LaButti K.M."/>
            <person name="Lechner B.E."/>
            <person name="Liimatainen K."/>
            <person name="Lipzen A."/>
            <person name="Lukacs Z."/>
            <person name="Mihaltcheva S."/>
            <person name="Morgado L.N."/>
            <person name="Niskanen T."/>
            <person name="Noordeloos M.E."/>
            <person name="Ohm R.A."/>
            <person name="Ortiz-Santana B."/>
            <person name="Ovrebo C."/>
            <person name="Racz N."/>
            <person name="Riley R."/>
            <person name="Savchenko A."/>
            <person name="Shiryaev A."/>
            <person name="Soop K."/>
            <person name="Spirin V."/>
            <person name="Szebenyi C."/>
            <person name="Tomsovsky M."/>
            <person name="Tulloss R.E."/>
            <person name="Uehling J."/>
            <person name="Grigoriev I.V."/>
            <person name="Vagvolgyi C."/>
            <person name="Papp T."/>
            <person name="Martin F.M."/>
            <person name="Miettinen O."/>
            <person name="Hibbett D.S."/>
            <person name="Nagy L.G."/>
        </authorList>
    </citation>
    <scope>NUCLEOTIDE SEQUENCE [LARGE SCALE GENOMIC DNA]</scope>
    <source>
        <strain evidence="2 3">HHB13444</strain>
    </source>
</reference>
<sequence length="227" mass="24682">MDILQFPDFIRGTVKSSDTDPESSEVTVRTLTLVATSGTRSGDIPGHSERSSEQVLNAKVTKRLPTRRPQIRVYQVELSDEHDVPCGTAVCKIAWDPCIPSLAHEVQIYQTKLKALQSTVVPRVYGSYIGRVDGELAHVLLEECCGPSSGGACFRSEEFRKDILVAAFKLHAAGVTHNDIEYLSRTIALGPPPAPVARFVGFDKAEAHDCPLVNNGVAAEDIKADIQ</sequence>
<organism evidence="2 3">
    <name type="scientific">Polyporus arcularius HHB13444</name>
    <dbReference type="NCBI Taxonomy" id="1314778"/>
    <lineage>
        <taxon>Eukaryota</taxon>
        <taxon>Fungi</taxon>
        <taxon>Dikarya</taxon>
        <taxon>Basidiomycota</taxon>
        <taxon>Agaricomycotina</taxon>
        <taxon>Agaricomycetes</taxon>
        <taxon>Polyporales</taxon>
        <taxon>Polyporaceae</taxon>
        <taxon>Polyporus</taxon>
    </lineage>
</organism>
<evidence type="ECO:0000313" key="3">
    <source>
        <dbReference type="Proteomes" id="UP000308197"/>
    </source>
</evidence>
<keyword evidence="3" id="KW-1185">Reference proteome</keyword>
<feature type="region of interest" description="Disordered" evidence="1">
    <location>
        <begin position="37"/>
        <end position="56"/>
    </location>
</feature>
<proteinExistence type="predicted"/>
<dbReference type="STRING" id="1314778.A0A5C3NPU9"/>
<dbReference type="Proteomes" id="UP000308197">
    <property type="component" value="Unassembled WGS sequence"/>
</dbReference>
<accession>A0A5C3NPU9</accession>
<evidence type="ECO:0000256" key="1">
    <source>
        <dbReference type="SAM" id="MobiDB-lite"/>
    </source>
</evidence>
<feature type="non-terminal residue" evidence="2">
    <location>
        <position position="227"/>
    </location>
</feature>
<evidence type="ECO:0000313" key="2">
    <source>
        <dbReference type="EMBL" id="TFK78719.1"/>
    </source>
</evidence>
<dbReference type="AlphaFoldDB" id="A0A5C3NPU9"/>